<dbReference type="EMBL" id="FNZQ01000005">
    <property type="protein sequence ID" value="SEL42444.1"/>
    <property type="molecule type" value="Genomic_DNA"/>
</dbReference>
<organism evidence="2 3">
    <name type="scientific">Jannaschia helgolandensis</name>
    <dbReference type="NCBI Taxonomy" id="188906"/>
    <lineage>
        <taxon>Bacteria</taxon>
        <taxon>Pseudomonadati</taxon>
        <taxon>Pseudomonadota</taxon>
        <taxon>Alphaproteobacteria</taxon>
        <taxon>Rhodobacterales</taxon>
        <taxon>Roseobacteraceae</taxon>
        <taxon>Jannaschia</taxon>
    </lineage>
</organism>
<dbReference type="Gene3D" id="3.20.20.80">
    <property type="entry name" value="Glycosidases"/>
    <property type="match status" value="1"/>
</dbReference>
<keyword evidence="3" id="KW-1185">Reference proteome</keyword>
<reference evidence="2 3" key="1">
    <citation type="submission" date="2016-10" db="EMBL/GenBank/DDBJ databases">
        <authorList>
            <person name="de Groot N.N."/>
        </authorList>
    </citation>
    <scope>NUCLEOTIDE SEQUENCE [LARGE SCALE GENOMIC DNA]</scope>
    <source>
        <strain evidence="2 3">DSM 14858</strain>
    </source>
</reference>
<dbReference type="AlphaFoldDB" id="A0A1H7Q444"/>
<dbReference type="InterPro" id="IPR017853">
    <property type="entry name" value="GH"/>
</dbReference>
<proteinExistence type="predicted"/>
<dbReference type="Proteomes" id="UP000199283">
    <property type="component" value="Unassembled WGS sequence"/>
</dbReference>
<dbReference type="RefSeq" id="WP_092763477.1">
    <property type="nucleotide sequence ID" value="NZ_FNZQ01000005.1"/>
</dbReference>
<dbReference type="SUPFAM" id="SSF51445">
    <property type="entry name" value="(Trans)glycosidases"/>
    <property type="match status" value="1"/>
</dbReference>
<sequence>MSVVNAPQIEGDPISGGLFNGNFLANRYTLEPGGNLIQIVEYLGLTGLRYPGGSLTEKLFDIGNPDSPVVYDDDGKAQGFVPLSDFLAYATANDLTATIVLPTRDNLSVRMDGNGDRFPAFDETELRVFVRGVATGEYGDTDIVAFEIGNEYWGSGEMNAVEYGRLSSRMAEVIDDELTLVTTETGTNPGIDVIVQSGTNSGSSNLSANYAGQSAADILADLNATYGTDFGSEVVFPNGGINWRAINDELIIKQFDEDEAQAVDGVVTHLYSREAVQPGQRDFGLNQIEKSWEAAFEGIDIHVTEWNQSASDPRFDRETDYGLKQAQEVLNIFETMVESGVDQAHIWPLIQNTRNALSPDSADGGVTPSGALFAMMSEGLPGKQMLDFAVDDDSVTEFQGKTADLHGFYGDGELVFYVASTSDTIETVTFDLDMMVEGGGTPTARTIGVEDATRPGASDARATIERLAEDDFYDDGQIVATLAPGEIMEVRLVKFIPTDEFEQTMIAIDGSEPEAGPFAPDASGALSGGTDDVLNFPDDGYHSAPPAIAEPSQDDDAPGNEPVAADEAADAGSGPLDGMGWLLALLPFLGMAGLAG</sequence>
<gene>
    <name evidence="2" type="ORF">SAMN04488526_2636</name>
</gene>
<evidence type="ECO:0000313" key="2">
    <source>
        <dbReference type="EMBL" id="SEL42444.1"/>
    </source>
</evidence>
<accession>A0A1H7Q444</accession>
<protein>
    <submittedName>
        <fullName evidence="2">Uncharacterized protein</fullName>
    </submittedName>
</protein>
<name>A0A1H7Q444_9RHOB</name>
<feature type="region of interest" description="Disordered" evidence="1">
    <location>
        <begin position="511"/>
        <end position="571"/>
    </location>
</feature>
<evidence type="ECO:0000313" key="3">
    <source>
        <dbReference type="Proteomes" id="UP000199283"/>
    </source>
</evidence>
<evidence type="ECO:0000256" key="1">
    <source>
        <dbReference type="SAM" id="MobiDB-lite"/>
    </source>
</evidence>
<dbReference type="OrthoDB" id="5242885at2"/>
<dbReference type="STRING" id="188906.SAMN04488526_2636"/>